<evidence type="ECO:0000313" key="2">
    <source>
        <dbReference type="EMBL" id="RTG91275.1"/>
    </source>
</evidence>
<sequence>MMDEQSLNSLLIGMNPSQEILKLILALYALKLPIHSLPKENKATQTEDPTNTSLISGYTGLSSKCVSISQVASSIFSSNRGNSMNDSQEKNSCPFIRVVRIKMVYSFIWANCFDPLRVHERTISTLEPAEILALTESKLQSQHGKRGNLLSDYLQNQMMFNASENKCGKVSLKDGSERITEVMQYGTSQDIVNTSKLSESTNKRSDSSLQCNESTDITNSSKSLDPCNDTGQLNEVMTNGFSKRKEIDQEFGKKTSLKKGKNKVKEEVARLEKGKGKSKSPMKHLEFSENRSTTQISCNNSTDCNNKQSVQQNLQKQVSVEQNKNNDAKPLSVHKTRRLNTSAESRRRRERRLLNKRRYSEVCFWIRVSFVFTSAIVFGRLMVRVLPEKNCDCLQKFRNFYGKPLNDC</sequence>
<name>A0A430QU95_SCHBO</name>
<feature type="compositionally biased region" description="Basic and acidic residues" evidence="1">
    <location>
        <begin position="263"/>
        <end position="275"/>
    </location>
</feature>
<dbReference type="EMBL" id="QMKO01000336">
    <property type="protein sequence ID" value="RTG91275.1"/>
    <property type="molecule type" value="Genomic_DNA"/>
</dbReference>
<organism evidence="2 3">
    <name type="scientific">Schistosoma bovis</name>
    <name type="common">Blood fluke</name>
    <dbReference type="NCBI Taxonomy" id="6184"/>
    <lineage>
        <taxon>Eukaryota</taxon>
        <taxon>Metazoa</taxon>
        <taxon>Spiralia</taxon>
        <taxon>Lophotrochozoa</taxon>
        <taxon>Platyhelminthes</taxon>
        <taxon>Trematoda</taxon>
        <taxon>Digenea</taxon>
        <taxon>Strigeidida</taxon>
        <taxon>Schistosomatoidea</taxon>
        <taxon>Schistosomatidae</taxon>
        <taxon>Schistosoma</taxon>
    </lineage>
</organism>
<keyword evidence="3" id="KW-1185">Reference proteome</keyword>
<feature type="compositionally biased region" description="Polar residues" evidence="1">
    <location>
        <begin position="207"/>
        <end position="233"/>
    </location>
</feature>
<evidence type="ECO:0000313" key="3">
    <source>
        <dbReference type="Proteomes" id="UP000290809"/>
    </source>
</evidence>
<evidence type="ECO:0000256" key="1">
    <source>
        <dbReference type="SAM" id="MobiDB-lite"/>
    </source>
</evidence>
<protein>
    <submittedName>
        <fullName evidence="2">Uncharacterized protein</fullName>
    </submittedName>
</protein>
<accession>A0A430QU95</accession>
<gene>
    <name evidence="2" type="ORF">DC041_0001235</name>
</gene>
<comment type="caution">
    <text evidence="2">The sequence shown here is derived from an EMBL/GenBank/DDBJ whole genome shotgun (WGS) entry which is preliminary data.</text>
</comment>
<dbReference type="Proteomes" id="UP000290809">
    <property type="component" value="Unassembled WGS sequence"/>
</dbReference>
<feature type="region of interest" description="Disordered" evidence="1">
    <location>
        <begin position="252"/>
        <end position="293"/>
    </location>
</feature>
<dbReference type="AlphaFoldDB" id="A0A430QU95"/>
<reference evidence="2 3" key="1">
    <citation type="journal article" date="2019" name="PLoS Pathog.">
        <title>Genome sequence of the bovine parasite Schistosoma bovis Tanzania.</title>
        <authorList>
            <person name="Oey H."/>
            <person name="Zakrzewski M."/>
            <person name="Gobert G."/>
            <person name="Gravermann K."/>
            <person name="Stoye J."/>
            <person name="Jones M."/>
            <person name="Mcmanus D."/>
            <person name="Krause L."/>
        </authorList>
    </citation>
    <scope>NUCLEOTIDE SEQUENCE [LARGE SCALE GENOMIC DNA]</scope>
    <source>
        <strain evidence="2 3">TAN1997</strain>
    </source>
</reference>
<dbReference type="STRING" id="6184.A0A430QU95"/>
<feature type="region of interest" description="Disordered" evidence="1">
    <location>
        <begin position="321"/>
        <end position="348"/>
    </location>
</feature>
<feature type="region of interest" description="Disordered" evidence="1">
    <location>
        <begin position="193"/>
        <end position="233"/>
    </location>
</feature>
<proteinExistence type="predicted"/>